<keyword evidence="11" id="KW-1185">Reference proteome</keyword>
<keyword evidence="9" id="KW-0968">Cytoplasmic vesicle</keyword>
<name>A0A8C4H3T2_DICLA</name>
<evidence type="ECO:0000256" key="6">
    <source>
        <dbReference type="ARBA" id="ARBA00022685"/>
    </source>
</evidence>
<evidence type="ECO:0000256" key="1">
    <source>
        <dbReference type="ARBA" id="ARBA00004263"/>
    </source>
</evidence>
<dbReference type="GO" id="GO:0007218">
    <property type="term" value="P:neuropeptide signaling pathway"/>
    <property type="evidence" value="ECO:0007669"/>
    <property type="project" value="InterPro"/>
</dbReference>
<evidence type="ECO:0000256" key="4">
    <source>
        <dbReference type="ARBA" id="ARBA00016270"/>
    </source>
</evidence>
<evidence type="ECO:0000313" key="10">
    <source>
        <dbReference type="Ensembl" id="ENSDLAP00005036496.2"/>
    </source>
</evidence>
<evidence type="ECO:0000256" key="5">
    <source>
        <dbReference type="ARBA" id="ARBA00022525"/>
    </source>
</evidence>
<accession>A0A8C4H3T2</accession>
<dbReference type="InterPro" id="IPR000874">
    <property type="entry name" value="Bombesin"/>
</dbReference>
<evidence type="ECO:0000256" key="2">
    <source>
        <dbReference type="ARBA" id="ARBA00004613"/>
    </source>
</evidence>
<dbReference type="GO" id="GO:0031410">
    <property type="term" value="C:cytoplasmic vesicle"/>
    <property type="evidence" value="ECO:0007669"/>
    <property type="project" value="UniProtKB-SubCell"/>
</dbReference>
<comment type="subcellular location">
    <subcellularLocation>
        <location evidence="1">Cytoplasmic vesicle</location>
        <location evidence="1">Secretory vesicle lumen</location>
    </subcellularLocation>
    <subcellularLocation>
        <location evidence="2">Secreted</location>
    </subcellularLocation>
</comment>
<reference evidence="10" key="1">
    <citation type="submission" date="2025-08" db="UniProtKB">
        <authorList>
            <consortium name="Ensembl"/>
        </authorList>
    </citation>
    <scope>IDENTIFICATION</scope>
</reference>
<sequence length="179" mass="20563">MGGGCICYSWTCRPVWPVFIILATIPCMLYCSESPAAVVGKMYPRGNHWAVGHLMGKKSIESLPELQEPNSDYHTPSETSGVTELDRYERLMEALMQQKNQKKMMPQTADRLLRLRSGWRGEDRDKYLREVSLWIVPSTLTCQCYHFGNKMFTYVFSPLFHHCIIDVRSASSGFETARQ</sequence>
<keyword evidence="6" id="KW-0165">Cleavage on pair of basic residues</keyword>
<dbReference type="Ensembl" id="ENSDLAT00005038929.2">
    <property type="protein sequence ID" value="ENSDLAP00005036496.2"/>
    <property type="gene ID" value="ENSDLAG00005016222.2"/>
</dbReference>
<reference evidence="10" key="2">
    <citation type="submission" date="2025-09" db="UniProtKB">
        <authorList>
            <consortium name="Ensembl"/>
        </authorList>
    </citation>
    <scope>IDENTIFICATION</scope>
</reference>
<evidence type="ECO:0000256" key="7">
    <source>
        <dbReference type="ARBA" id="ARBA00022729"/>
    </source>
</evidence>
<comment type="similarity">
    <text evidence="3">Belongs to the bombesin/neuromedin-B/ranatensin family.</text>
</comment>
<dbReference type="PANTHER" id="PTHR16866">
    <property type="entry name" value="GASTRIN-RELEASING PEPTIDE"/>
    <property type="match status" value="1"/>
</dbReference>
<dbReference type="PROSITE" id="PS00257">
    <property type="entry name" value="BOMBESIN"/>
    <property type="match status" value="1"/>
</dbReference>
<dbReference type="Proteomes" id="UP000694389">
    <property type="component" value="Unassembled WGS sequence"/>
</dbReference>
<evidence type="ECO:0000256" key="9">
    <source>
        <dbReference type="ARBA" id="ARBA00023329"/>
    </source>
</evidence>
<keyword evidence="5" id="KW-0964">Secreted</keyword>
<dbReference type="Pfam" id="PF02044">
    <property type="entry name" value="Bombesin"/>
    <property type="match status" value="1"/>
</dbReference>
<keyword evidence="8" id="KW-0027">Amidation</keyword>
<dbReference type="PANTHER" id="PTHR16866:SF2">
    <property type="entry name" value="GASTRIN-RELEASING PEPTIDE"/>
    <property type="match status" value="1"/>
</dbReference>
<proteinExistence type="inferred from homology"/>
<dbReference type="GeneTree" id="ENSGT00650000094838"/>
<organism evidence="10 11">
    <name type="scientific">Dicentrarchus labrax</name>
    <name type="common">European seabass</name>
    <name type="synonym">Morone labrax</name>
    <dbReference type="NCBI Taxonomy" id="13489"/>
    <lineage>
        <taxon>Eukaryota</taxon>
        <taxon>Metazoa</taxon>
        <taxon>Chordata</taxon>
        <taxon>Craniata</taxon>
        <taxon>Vertebrata</taxon>
        <taxon>Euteleostomi</taxon>
        <taxon>Actinopterygii</taxon>
        <taxon>Neopterygii</taxon>
        <taxon>Teleostei</taxon>
        <taxon>Neoteleostei</taxon>
        <taxon>Acanthomorphata</taxon>
        <taxon>Eupercaria</taxon>
        <taxon>Moronidae</taxon>
        <taxon>Dicentrarchus</taxon>
    </lineage>
</organism>
<evidence type="ECO:0000256" key="8">
    <source>
        <dbReference type="ARBA" id="ARBA00022815"/>
    </source>
</evidence>
<dbReference type="GO" id="GO:0005184">
    <property type="term" value="F:neuropeptide hormone activity"/>
    <property type="evidence" value="ECO:0007669"/>
    <property type="project" value="TreeGrafter"/>
</dbReference>
<keyword evidence="7" id="KW-0732">Signal</keyword>
<dbReference type="AlphaFoldDB" id="A0A8C4H3T2"/>
<protein>
    <recommendedName>
        <fullName evidence="4">Gastrin-releasing peptide</fullName>
    </recommendedName>
</protein>
<dbReference type="GO" id="GO:0005615">
    <property type="term" value="C:extracellular space"/>
    <property type="evidence" value="ECO:0007669"/>
    <property type="project" value="TreeGrafter"/>
</dbReference>
<evidence type="ECO:0000256" key="3">
    <source>
        <dbReference type="ARBA" id="ARBA00010012"/>
    </source>
</evidence>
<evidence type="ECO:0000313" key="11">
    <source>
        <dbReference type="Proteomes" id="UP000694389"/>
    </source>
</evidence>